<dbReference type="SUPFAM" id="SSF161098">
    <property type="entry name" value="MetI-like"/>
    <property type="match status" value="1"/>
</dbReference>
<evidence type="ECO:0000256" key="1">
    <source>
        <dbReference type="ARBA" id="ARBA00004651"/>
    </source>
</evidence>
<evidence type="ECO:0000256" key="8">
    <source>
        <dbReference type="RuleBase" id="RU363032"/>
    </source>
</evidence>
<evidence type="ECO:0000256" key="2">
    <source>
        <dbReference type="ARBA" id="ARBA00009306"/>
    </source>
</evidence>
<dbReference type="InterPro" id="IPR050809">
    <property type="entry name" value="UgpAE/MalFG_permease"/>
</dbReference>
<feature type="transmembrane region" description="Helical" evidence="8">
    <location>
        <begin position="12"/>
        <end position="32"/>
    </location>
</feature>
<keyword evidence="4" id="KW-1003">Cell membrane</keyword>
<evidence type="ECO:0000256" key="4">
    <source>
        <dbReference type="ARBA" id="ARBA00022475"/>
    </source>
</evidence>
<gene>
    <name evidence="10" type="ORF">FPZ08_07820</name>
</gene>
<accession>A0A5B8LS04</accession>
<dbReference type="GO" id="GO:0005886">
    <property type="term" value="C:plasma membrane"/>
    <property type="evidence" value="ECO:0007669"/>
    <property type="project" value="UniProtKB-SubCell"/>
</dbReference>
<evidence type="ECO:0000256" key="7">
    <source>
        <dbReference type="ARBA" id="ARBA00023136"/>
    </source>
</evidence>
<dbReference type="Pfam" id="PF00528">
    <property type="entry name" value="BPD_transp_1"/>
    <property type="match status" value="1"/>
</dbReference>
<name>A0A5B8LS04_9HYPH</name>
<keyword evidence="5 8" id="KW-0812">Transmembrane</keyword>
<feature type="transmembrane region" description="Helical" evidence="8">
    <location>
        <begin position="205"/>
        <end position="226"/>
    </location>
</feature>
<dbReference type="OrthoDB" id="7375219at2"/>
<evidence type="ECO:0000256" key="3">
    <source>
        <dbReference type="ARBA" id="ARBA00022448"/>
    </source>
</evidence>
<protein>
    <submittedName>
        <fullName evidence="10">Sugar ABC transporter permease</fullName>
    </submittedName>
</protein>
<proteinExistence type="inferred from homology"/>
<reference evidence="10 11" key="1">
    <citation type="submission" date="2019-07" db="EMBL/GenBank/DDBJ databases">
        <title>Full genome sequence of Devosia sp. Gsoil 520.</title>
        <authorList>
            <person name="Im W.-T."/>
        </authorList>
    </citation>
    <scope>NUCLEOTIDE SEQUENCE [LARGE SCALE GENOMIC DNA]</scope>
    <source>
        <strain evidence="10 11">Gsoil 520</strain>
    </source>
</reference>
<dbReference type="PROSITE" id="PS50928">
    <property type="entry name" value="ABC_TM1"/>
    <property type="match status" value="1"/>
</dbReference>
<feature type="domain" description="ABC transmembrane type-1" evidence="9">
    <location>
        <begin position="71"/>
        <end position="285"/>
    </location>
</feature>
<dbReference type="CDD" id="cd06261">
    <property type="entry name" value="TM_PBP2"/>
    <property type="match status" value="1"/>
</dbReference>
<organism evidence="10 11">
    <name type="scientific">Devosia ginsengisoli</name>
    <dbReference type="NCBI Taxonomy" id="400770"/>
    <lineage>
        <taxon>Bacteria</taxon>
        <taxon>Pseudomonadati</taxon>
        <taxon>Pseudomonadota</taxon>
        <taxon>Alphaproteobacteria</taxon>
        <taxon>Hyphomicrobiales</taxon>
        <taxon>Devosiaceae</taxon>
        <taxon>Devosia</taxon>
    </lineage>
</organism>
<keyword evidence="7 8" id="KW-0472">Membrane</keyword>
<feature type="transmembrane region" description="Helical" evidence="8">
    <location>
        <begin position="264"/>
        <end position="288"/>
    </location>
</feature>
<comment type="subcellular location">
    <subcellularLocation>
        <location evidence="1 8">Cell membrane</location>
        <topology evidence="1 8">Multi-pass membrane protein</topology>
    </subcellularLocation>
</comment>
<evidence type="ECO:0000259" key="9">
    <source>
        <dbReference type="PROSITE" id="PS50928"/>
    </source>
</evidence>
<sequence>MLSSIKRSNLLPLWLLGPVGLLLVVILIWPILQGIALSFYNTRILTYSEGRFIGFANFNALFQDEYFWNSFRVTAIYGIASVTATYALGLGFALLLNREFAGRGLIRTIFILPWAIPEVVAVLIFVWMLDPQFGVLNYVFTALGLISEPLPWLSQSHLALPALVALTAWQQFPLAMLILLAGLQMIPKEQYEAATIDGAGPVSRFFHVTLPGLRSVNIILVLLLTLNSFRRVTMIYAMTRGGPARSTETLSILTYNTAFEYQRIGYAAAVGTTLLMILLFFSVVYFWATRQGKDAR</sequence>
<keyword evidence="3 8" id="KW-0813">Transport</keyword>
<dbReference type="Gene3D" id="1.10.3720.10">
    <property type="entry name" value="MetI-like"/>
    <property type="match status" value="1"/>
</dbReference>
<dbReference type="EMBL" id="CP042304">
    <property type="protein sequence ID" value="QDZ10669.1"/>
    <property type="molecule type" value="Genomic_DNA"/>
</dbReference>
<keyword evidence="6 8" id="KW-1133">Transmembrane helix</keyword>
<dbReference type="PANTHER" id="PTHR43227:SF7">
    <property type="entry name" value="ARABINOOLIGOSACCHARIDES TRANSPORT SYSTEM PERMEASE PROTEIN ARAP"/>
    <property type="match status" value="1"/>
</dbReference>
<dbReference type="Proteomes" id="UP000315364">
    <property type="component" value="Chromosome"/>
</dbReference>
<evidence type="ECO:0000256" key="5">
    <source>
        <dbReference type="ARBA" id="ARBA00022692"/>
    </source>
</evidence>
<dbReference type="PANTHER" id="PTHR43227">
    <property type="entry name" value="BLL4140 PROTEIN"/>
    <property type="match status" value="1"/>
</dbReference>
<feature type="transmembrane region" description="Helical" evidence="8">
    <location>
        <begin position="108"/>
        <end position="129"/>
    </location>
</feature>
<feature type="transmembrane region" description="Helical" evidence="8">
    <location>
        <begin position="160"/>
        <end position="185"/>
    </location>
</feature>
<dbReference type="GO" id="GO:0055085">
    <property type="term" value="P:transmembrane transport"/>
    <property type="evidence" value="ECO:0007669"/>
    <property type="project" value="InterPro"/>
</dbReference>
<dbReference type="InterPro" id="IPR035906">
    <property type="entry name" value="MetI-like_sf"/>
</dbReference>
<dbReference type="RefSeq" id="WP_146289455.1">
    <property type="nucleotide sequence ID" value="NZ_CP042304.1"/>
</dbReference>
<dbReference type="InterPro" id="IPR000515">
    <property type="entry name" value="MetI-like"/>
</dbReference>
<evidence type="ECO:0000313" key="11">
    <source>
        <dbReference type="Proteomes" id="UP000315364"/>
    </source>
</evidence>
<feature type="transmembrane region" description="Helical" evidence="8">
    <location>
        <begin position="75"/>
        <end position="96"/>
    </location>
</feature>
<keyword evidence="11" id="KW-1185">Reference proteome</keyword>
<evidence type="ECO:0000313" key="10">
    <source>
        <dbReference type="EMBL" id="QDZ10669.1"/>
    </source>
</evidence>
<evidence type="ECO:0000256" key="6">
    <source>
        <dbReference type="ARBA" id="ARBA00022989"/>
    </source>
</evidence>
<dbReference type="KEGG" id="dea:FPZ08_07820"/>
<dbReference type="AlphaFoldDB" id="A0A5B8LS04"/>
<comment type="similarity">
    <text evidence="2 8">Belongs to the binding-protein-dependent transport system permease family.</text>
</comment>